<dbReference type="CDD" id="cd00130">
    <property type="entry name" value="PAS"/>
    <property type="match status" value="1"/>
</dbReference>
<dbReference type="InterPro" id="IPR035919">
    <property type="entry name" value="EAL_sf"/>
</dbReference>
<dbReference type="EMBL" id="CP107716">
    <property type="protein sequence ID" value="UYQ71798.1"/>
    <property type="molecule type" value="Genomic_DNA"/>
</dbReference>
<name>A0ABY6IMJ7_9HYPH</name>
<feature type="transmembrane region" description="Helical" evidence="1">
    <location>
        <begin position="301"/>
        <end position="324"/>
    </location>
</feature>
<dbReference type="CDD" id="cd01948">
    <property type="entry name" value="EAL"/>
    <property type="match status" value="1"/>
</dbReference>
<dbReference type="InterPro" id="IPR000160">
    <property type="entry name" value="GGDEF_dom"/>
</dbReference>
<keyword evidence="1" id="KW-0812">Transmembrane</keyword>
<dbReference type="Pfam" id="PF00990">
    <property type="entry name" value="GGDEF"/>
    <property type="match status" value="1"/>
</dbReference>
<dbReference type="PROSITE" id="PS50883">
    <property type="entry name" value="EAL"/>
    <property type="match status" value="1"/>
</dbReference>
<feature type="domain" description="GGDEF" evidence="3">
    <location>
        <begin position="510"/>
        <end position="637"/>
    </location>
</feature>
<evidence type="ECO:0000259" key="2">
    <source>
        <dbReference type="PROSITE" id="PS50883"/>
    </source>
</evidence>
<dbReference type="InterPro" id="IPR007890">
    <property type="entry name" value="CHASE2"/>
</dbReference>
<dbReference type="PANTHER" id="PTHR44757:SF2">
    <property type="entry name" value="BIOFILM ARCHITECTURE MAINTENANCE PROTEIN MBAA"/>
    <property type="match status" value="1"/>
</dbReference>
<dbReference type="SMART" id="SM01080">
    <property type="entry name" value="CHASE2"/>
    <property type="match status" value="1"/>
</dbReference>
<evidence type="ECO:0000313" key="4">
    <source>
        <dbReference type="EMBL" id="UYQ71798.1"/>
    </source>
</evidence>
<reference evidence="4" key="1">
    <citation type="submission" date="2022-10" db="EMBL/GenBank/DDBJ databases">
        <title>YIM 151497 complete genome.</title>
        <authorList>
            <person name="Chen X."/>
        </authorList>
    </citation>
    <scope>NUCLEOTIDE SEQUENCE</scope>
    <source>
        <strain evidence="4">YIM 151497</strain>
    </source>
</reference>
<dbReference type="InterPro" id="IPR000014">
    <property type="entry name" value="PAS"/>
</dbReference>
<dbReference type="SUPFAM" id="SSF55785">
    <property type="entry name" value="PYP-like sensor domain (PAS domain)"/>
    <property type="match status" value="1"/>
</dbReference>
<dbReference type="PANTHER" id="PTHR44757">
    <property type="entry name" value="DIGUANYLATE CYCLASE DGCP"/>
    <property type="match status" value="1"/>
</dbReference>
<dbReference type="InterPro" id="IPR043128">
    <property type="entry name" value="Rev_trsase/Diguanyl_cyclase"/>
</dbReference>
<dbReference type="RefSeq" id="WP_264225446.1">
    <property type="nucleotide sequence ID" value="NZ_CP107716.1"/>
</dbReference>
<dbReference type="SMART" id="SM00267">
    <property type="entry name" value="GGDEF"/>
    <property type="match status" value="1"/>
</dbReference>
<dbReference type="Gene3D" id="3.20.20.450">
    <property type="entry name" value="EAL domain"/>
    <property type="match status" value="1"/>
</dbReference>
<proteinExistence type="predicted"/>
<dbReference type="SUPFAM" id="SSF141868">
    <property type="entry name" value="EAL domain-like"/>
    <property type="match status" value="1"/>
</dbReference>
<feature type="domain" description="EAL" evidence="2">
    <location>
        <begin position="646"/>
        <end position="892"/>
    </location>
</feature>
<dbReference type="Proteomes" id="UP001163882">
    <property type="component" value="Chromosome"/>
</dbReference>
<protein>
    <submittedName>
        <fullName evidence="4">EAL domain-containing protein</fullName>
    </submittedName>
</protein>
<keyword evidence="1" id="KW-1133">Transmembrane helix</keyword>
<evidence type="ECO:0000256" key="1">
    <source>
        <dbReference type="SAM" id="Phobius"/>
    </source>
</evidence>
<accession>A0ABY6IMJ7</accession>
<keyword evidence="5" id="KW-1185">Reference proteome</keyword>
<dbReference type="SUPFAM" id="SSF55073">
    <property type="entry name" value="Nucleotide cyclase"/>
    <property type="match status" value="1"/>
</dbReference>
<organism evidence="4 5">
    <name type="scientific">Pelagibacterium flavum</name>
    <dbReference type="NCBI Taxonomy" id="2984530"/>
    <lineage>
        <taxon>Bacteria</taxon>
        <taxon>Pseudomonadati</taxon>
        <taxon>Pseudomonadota</taxon>
        <taxon>Alphaproteobacteria</taxon>
        <taxon>Hyphomicrobiales</taxon>
        <taxon>Devosiaceae</taxon>
        <taxon>Pelagibacterium</taxon>
    </lineage>
</organism>
<dbReference type="Pfam" id="PF00563">
    <property type="entry name" value="EAL"/>
    <property type="match status" value="1"/>
</dbReference>
<sequence length="892" mass="95745">MFRTQADTSTRNRRYRLAGAVLIAVGLFALAALNATVSLDRDLADWRFGQSSRAASQDIVFLDIDGATIDTVGIWPWPRAVYAQIIDRALELGAYDVWVDVDFSAVSARGDDAALADSLEAAGGYVYLAAFQRNESGDLTRPLPEFLKYSDMFAAGALTDVLGIVRAVPSYAWSQEGGIPSLATALAGGSEGSSYQSLDYGIDADTIPKVSARDLLDGTAEPDLIAGKHVVLGASALELKDLFFTPNQGPQPGAVVQILAAETALAGRGLVNASPWWMTGAALLLLALQVALPIHSPIVRIIALAIGALAVEGVALALYLGSAVMLPTGIYHAGTAALMLGTVILDTRILGFLVQRLGGERDAFRAMLKQVIADNFDGVLIAQPDGEVISASRFATEFLGCAPVGRNLSDLLPVEIGVAIDNAIDCKTSVQGEAIVESEGRPRNIEYVATHSTFGERKQSIVTVTFRDITARKHGEARLRYLADHDQLTDTLSRSGFLKRLHDAQGCGEQVSGVFVVQLERFGTITASLGHCAGDTLLRQFADRLRASGFSAVAHLGQGQFAVAALSDERIEHQFEMIGKTTRLAFDLEGHTAAVGLSAGYADADAVENPETWLSRAEAALISNDRRNLNQLTLYDQSQSAQVSRNRTLEAKLAKALEDDQFFLQFQPQIDLRTGCMIGAEALLRWRRGTEIVPPGEFLPIAEETGMIVEITRWVLVEACRTALRWTNGMRVAVNISALHFELGDLAADVAAALDITGLPADRLELEITETATMSMRANVVAELERLRSMGITIAIDDFGTGQSSLAYLDQLPFDILKIDKAFIDRLAVPGATPGIVAGIIDIAQTMGKRVLAEGIEHAHQAEILRKLGCEFGQGYYWSRPIDGALIAQAAA</sequence>
<dbReference type="Pfam" id="PF05226">
    <property type="entry name" value="CHASE2"/>
    <property type="match status" value="1"/>
</dbReference>
<dbReference type="InterPro" id="IPR001633">
    <property type="entry name" value="EAL_dom"/>
</dbReference>
<dbReference type="InterPro" id="IPR052155">
    <property type="entry name" value="Biofilm_reg_signaling"/>
</dbReference>
<dbReference type="SMART" id="SM00052">
    <property type="entry name" value="EAL"/>
    <property type="match status" value="1"/>
</dbReference>
<dbReference type="PROSITE" id="PS50887">
    <property type="entry name" value="GGDEF"/>
    <property type="match status" value="1"/>
</dbReference>
<dbReference type="Gene3D" id="3.30.450.20">
    <property type="entry name" value="PAS domain"/>
    <property type="match status" value="1"/>
</dbReference>
<dbReference type="Gene3D" id="3.30.70.270">
    <property type="match status" value="1"/>
</dbReference>
<keyword evidence="1" id="KW-0472">Membrane</keyword>
<evidence type="ECO:0000259" key="3">
    <source>
        <dbReference type="PROSITE" id="PS50887"/>
    </source>
</evidence>
<feature type="transmembrane region" description="Helical" evidence="1">
    <location>
        <begin position="276"/>
        <end position="294"/>
    </location>
</feature>
<gene>
    <name evidence="4" type="ORF">OF122_17410</name>
</gene>
<dbReference type="InterPro" id="IPR035965">
    <property type="entry name" value="PAS-like_dom_sf"/>
</dbReference>
<evidence type="ECO:0000313" key="5">
    <source>
        <dbReference type="Proteomes" id="UP001163882"/>
    </source>
</evidence>
<dbReference type="InterPro" id="IPR029787">
    <property type="entry name" value="Nucleotide_cyclase"/>
</dbReference>